<dbReference type="EMBL" id="CP051151">
    <property type="protein sequence ID" value="QLY40469.1"/>
    <property type="molecule type" value="Genomic_DNA"/>
</dbReference>
<dbReference type="SFLD" id="SFLDG01135">
    <property type="entry name" value="C1.5.6:_HAD__Beta-PGM__Phospha"/>
    <property type="match status" value="1"/>
</dbReference>
<dbReference type="PRINTS" id="PR00413">
    <property type="entry name" value="HADHALOGNASE"/>
</dbReference>
<evidence type="ECO:0000313" key="1">
    <source>
        <dbReference type="EMBL" id="QLY40469.1"/>
    </source>
</evidence>
<dbReference type="Gene3D" id="3.40.50.1000">
    <property type="entry name" value="HAD superfamily/HAD-like"/>
    <property type="match status" value="1"/>
</dbReference>
<dbReference type="SFLD" id="SFLDG01129">
    <property type="entry name" value="C1.5:_HAD__Beta-PGM__Phosphata"/>
    <property type="match status" value="1"/>
</dbReference>
<accession>A0A7L6N7E8</accession>
<dbReference type="InterPro" id="IPR041492">
    <property type="entry name" value="HAD_2"/>
</dbReference>
<dbReference type="PANTHER" id="PTHR43434:SF26">
    <property type="entry name" value="PYROPHOSPHATASE PPAX"/>
    <property type="match status" value="1"/>
</dbReference>
<dbReference type="RefSeq" id="WP_312031307.1">
    <property type="nucleotide sequence ID" value="NZ_CP051151.1"/>
</dbReference>
<dbReference type="GO" id="GO:0005829">
    <property type="term" value="C:cytosol"/>
    <property type="evidence" value="ECO:0007669"/>
    <property type="project" value="TreeGrafter"/>
</dbReference>
<dbReference type="SFLD" id="SFLDS00003">
    <property type="entry name" value="Haloacid_Dehalogenase"/>
    <property type="match status" value="1"/>
</dbReference>
<dbReference type="NCBIfam" id="TIGR01549">
    <property type="entry name" value="HAD-SF-IA-v1"/>
    <property type="match status" value="1"/>
</dbReference>
<dbReference type="InterPro" id="IPR023214">
    <property type="entry name" value="HAD_sf"/>
</dbReference>
<dbReference type="InterPro" id="IPR050155">
    <property type="entry name" value="HAD-like_hydrolase_sf"/>
</dbReference>
<dbReference type="GO" id="GO:0006281">
    <property type="term" value="P:DNA repair"/>
    <property type="evidence" value="ECO:0007669"/>
    <property type="project" value="TreeGrafter"/>
</dbReference>
<evidence type="ECO:0000313" key="2">
    <source>
        <dbReference type="Proteomes" id="UP000512167"/>
    </source>
</evidence>
<dbReference type="Pfam" id="PF13419">
    <property type="entry name" value="HAD_2"/>
    <property type="match status" value="1"/>
</dbReference>
<dbReference type="AlphaFoldDB" id="A0A7L6N7E8"/>
<gene>
    <name evidence="1" type="ORF">HF295_06240</name>
</gene>
<dbReference type="GO" id="GO:0008967">
    <property type="term" value="F:phosphoglycolate phosphatase activity"/>
    <property type="evidence" value="ECO:0007669"/>
    <property type="project" value="TreeGrafter"/>
</dbReference>
<protein>
    <submittedName>
        <fullName evidence="1">HAD-IA family hydrolase</fullName>
    </submittedName>
</protein>
<dbReference type="InterPro" id="IPR006439">
    <property type="entry name" value="HAD-SF_hydro_IA"/>
</dbReference>
<dbReference type="SUPFAM" id="SSF56784">
    <property type="entry name" value="HAD-like"/>
    <property type="match status" value="1"/>
</dbReference>
<organism evidence="1 2">
    <name type="scientific">Hujiaoplasma nucleasis</name>
    <dbReference type="NCBI Taxonomy" id="2725268"/>
    <lineage>
        <taxon>Bacteria</taxon>
        <taxon>Bacillati</taxon>
        <taxon>Mycoplasmatota</taxon>
        <taxon>Mollicutes</taxon>
        <taxon>Candidatus Izemoplasmatales</taxon>
        <taxon>Hujiaoplasmataceae</taxon>
        <taxon>Hujiaoplasma</taxon>
    </lineage>
</organism>
<dbReference type="InterPro" id="IPR036412">
    <property type="entry name" value="HAD-like_sf"/>
</dbReference>
<dbReference type="KEGG" id="tbk:HF295_06240"/>
<reference evidence="1 2" key="1">
    <citation type="submission" date="2020-04" db="EMBL/GenBank/DDBJ databases">
        <authorList>
            <person name="Zheng R.K."/>
            <person name="Sun C.M."/>
        </authorList>
    </citation>
    <scope>NUCLEOTIDE SEQUENCE [LARGE SCALE GENOMIC DNA]</scope>
    <source>
        <strain evidence="2">zrk29</strain>
    </source>
</reference>
<keyword evidence="1" id="KW-0378">Hydrolase</keyword>
<dbReference type="Proteomes" id="UP000512167">
    <property type="component" value="Chromosome"/>
</dbReference>
<dbReference type="Gene3D" id="1.10.150.240">
    <property type="entry name" value="Putative phosphatase, domain 2"/>
    <property type="match status" value="1"/>
</dbReference>
<dbReference type="InterPro" id="IPR023198">
    <property type="entry name" value="PGP-like_dom2"/>
</dbReference>
<sequence>MLKINAVLFDLDGTLVDSNQLLIDSFKHTIEYFFPSLKFTKNDYIHMIGPSLEETFSNLTNNDEIITKMIELFRNYYIDHEQESIKIYPNVISSLKELKKMKIQTGIVTTKFKSSALPSIEMFELNKYIDVYVYLDSVEYAKPHPEPIHKAISLLKDPQMVMMIGDNPSDILSGKNAKILTCGVDWSYKKDLLRKTDPDFWMTDFNQLSMIIKKYNKEA</sequence>
<proteinExistence type="predicted"/>
<dbReference type="PANTHER" id="PTHR43434">
    <property type="entry name" value="PHOSPHOGLYCOLATE PHOSPHATASE"/>
    <property type="match status" value="1"/>
</dbReference>
<keyword evidence="2" id="KW-1185">Reference proteome</keyword>
<name>A0A7L6N7E8_9MOLU</name>